<comment type="caution">
    <text evidence="1">The sequence shown here is derived from an EMBL/GenBank/DDBJ whole genome shotgun (WGS) entry which is preliminary data.</text>
</comment>
<dbReference type="EMBL" id="SRZB01000001">
    <property type="protein sequence ID" value="TGY00870.1"/>
    <property type="molecule type" value="Genomic_DNA"/>
</dbReference>
<dbReference type="Proteomes" id="UP000307720">
    <property type="component" value="Unassembled WGS sequence"/>
</dbReference>
<reference evidence="1" key="1">
    <citation type="submission" date="2019-04" db="EMBL/GenBank/DDBJ databases">
        <title>Microbes associate with the intestines of laboratory mice.</title>
        <authorList>
            <person name="Navarre W."/>
            <person name="Wong E."/>
            <person name="Huang K."/>
            <person name="Tropini C."/>
            <person name="Ng K."/>
            <person name="Yu B."/>
        </authorList>
    </citation>
    <scope>NUCLEOTIDE SEQUENCE</scope>
    <source>
        <strain evidence="1">NM72_1-8</strain>
    </source>
</reference>
<evidence type="ECO:0000313" key="2">
    <source>
        <dbReference type="Proteomes" id="UP000307720"/>
    </source>
</evidence>
<gene>
    <name evidence="1" type="ORF">E5357_01515</name>
</gene>
<organism evidence="1 2">
    <name type="scientific">Hominisplanchenecus murintestinalis</name>
    <dbReference type="NCBI Taxonomy" id="2941517"/>
    <lineage>
        <taxon>Bacteria</taxon>
        <taxon>Bacillati</taxon>
        <taxon>Bacillota</taxon>
        <taxon>Clostridia</taxon>
        <taxon>Lachnospirales</taxon>
        <taxon>Lachnospiraceae</taxon>
        <taxon>Hominisplanchenecus</taxon>
    </lineage>
</organism>
<evidence type="ECO:0000313" key="1">
    <source>
        <dbReference type="EMBL" id="TGY00870.1"/>
    </source>
</evidence>
<accession>A0AC61R3L6</accession>
<sequence length="146" mass="15953">MKRAKKIILMLMVCMIAASGTQAGMSADAAAHTHKWAVHSVSKASCTRDGYIRHACTKCGKHKSASVKKLGHFYVTDKKAATCTASGHSRKYCARCGKNVSKITYKKLGHDYRARKATAAEKKAYGWGTTLTCRRCGHKTGSYADY</sequence>
<name>A0AC61R3L6_9FIRM</name>
<proteinExistence type="predicted"/>
<protein>
    <submittedName>
        <fullName evidence="1">Uncharacterized protein</fullName>
    </submittedName>
</protein>
<keyword evidence="2" id="KW-1185">Reference proteome</keyword>